<proteinExistence type="predicted"/>
<evidence type="ECO:0000313" key="2">
    <source>
        <dbReference type="Proteomes" id="UP001153678"/>
    </source>
</evidence>
<dbReference type="EMBL" id="CAMKVN010016360">
    <property type="protein sequence ID" value="CAI2197479.1"/>
    <property type="molecule type" value="Genomic_DNA"/>
</dbReference>
<accession>A0A9W4T8N1</accession>
<feature type="non-terminal residue" evidence="1">
    <location>
        <position position="204"/>
    </location>
</feature>
<dbReference type="OrthoDB" id="6773055at2759"/>
<protein>
    <submittedName>
        <fullName evidence="1">14535_t:CDS:1</fullName>
    </submittedName>
</protein>
<name>A0A9W4T8N1_9GLOM</name>
<sequence length="204" mass="24082">MPVKNRSIKTFYNHKCMQPNPYRIFWDLEILTEKLTPEEKMKLTSTERLQMHKPYGYCYAVIRMDSSFNYEIISHNLYKGSNALEKFVKRIEGELLNIQEDLSAQAEIIMAPGDLKAYNEVTECWICKKSFLKPLSEALQKFEEAKHRLLEVIEWEASMREDHPEKKKIQKEYQEALSGFNCKIKDHDHISGKYQDPAHDTCNK</sequence>
<keyword evidence="2" id="KW-1185">Reference proteome</keyword>
<dbReference type="Proteomes" id="UP001153678">
    <property type="component" value="Unassembled WGS sequence"/>
</dbReference>
<gene>
    <name evidence="1" type="ORF">FWILDA_LOCUS18098</name>
</gene>
<organism evidence="1 2">
    <name type="scientific">Funneliformis geosporum</name>
    <dbReference type="NCBI Taxonomy" id="1117311"/>
    <lineage>
        <taxon>Eukaryota</taxon>
        <taxon>Fungi</taxon>
        <taxon>Fungi incertae sedis</taxon>
        <taxon>Mucoromycota</taxon>
        <taxon>Glomeromycotina</taxon>
        <taxon>Glomeromycetes</taxon>
        <taxon>Glomerales</taxon>
        <taxon>Glomeraceae</taxon>
        <taxon>Funneliformis</taxon>
    </lineage>
</organism>
<comment type="caution">
    <text evidence="1">The sequence shown here is derived from an EMBL/GenBank/DDBJ whole genome shotgun (WGS) entry which is preliminary data.</text>
</comment>
<reference evidence="1" key="1">
    <citation type="submission" date="2022-08" db="EMBL/GenBank/DDBJ databases">
        <authorList>
            <person name="Kallberg Y."/>
            <person name="Tangrot J."/>
            <person name="Rosling A."/>
        </authorList>
    </citation>
    <scope>NUCLEOTIDE SEQUENCE</scope>
    <source>
        <strain evidence="1">Wild A</strain>
    </source>
</reference>
<dbReference type="AlphaFoldDB" id="A0A9W4T8N1"/>
<evidence type="ECO:0000313" key="1">
    <source>
        <dbReference type="EMBL" id="CAI2197479.1"/>
    </source>
</evidence>